<evidence type="ECO:0000313" key="2">
    <source>
        <dbReference type="EMBL" id="GAA5136798.1"/>
    </source>
</evidence>
<reference evidence="3" key="1">
    <citation type="journal article" date="2019" name="Int. J. Syst. Evol. Microbiol.">
        <title>The Global Catalogue of Microorganisms (GCM) 10K type strain sequencing project: providing services to taxonomists for standard genome sequencing and annotation.</title>
        <authorList>
            <consortium name="The Broad Institute Genomics Platform"/>
            <consortium name="The Broad Institute Genome Sequencing Center for Infectious Disease"/>
            <person name="Wu L."/>
            <person name="Ma J."/>
        </authorList>
    </citation>
    <scope>NUCLEOTIDE SEQUENCE [LARGE SCALE GENOMIC DNA]</scope>
    <source>
        <strain evidence="3">JCM 18053</strain>
    </source>
</reference>
<dbReference type="InterPro" id="IPR005025">
    <property type="entry name" value="FMN_Rdtase-like_dom"/>
</dbReference>
<dbReference type="Gene3D" id="3.40.50.360">
    <property type="match status" value="1"/>
</dbReference>
<dbReference type="PANTHER" id="PTHR30543:SF21">
    <property type="entry name" value="NAD(P)H-DEPENDENT FMN REDUCTASE LOT6"/>
    <property type="match status" value="1"/>
</dbReference>
<dbReference type="EMBL" id="BAABIA010000002">
    <property type="protein sequence ID" value="GAA5136798.1"/>
    <property type="molecule type" value="Genomic_DNA"/>
</dbReference>
<dbReference type="InterPro" id="IPR050712">
    <property type="entry name" value="NAD(P)H-dep_reductase"/>
</dbReference>
<dbReference type="SUPFAM" id="SSF52218">
    <property type="entry name" value="Flavoproteins"/>
    <property type="match status" value="1"/>
</dbReference>
<organism evidence="2 3">
    <name type="scientific">Prosthecobacter algae</name>
    <dbReference type="NCBI Taxonomy" id="1144682"/>
    <lineage>
        <taxon>Bacteria</taxon>
        <taxon>Pseudomonadati</taxon>
        <taxon>Verrucomicrobiota</taxon>
        <taxon>Verrucomicrobiia</taxon>
        <taxon>Verrucomicrobiales</taxon>
        <taxon>Verrucomicrobiaceae</taxon>
        <taxon>Prosthecobacter</taxon>
    </lineage>
</organism>
<dbReference type="Pfam" id="PF03358">
    <property type="entry name" value="FMN_red"/>
    <property type="match status" value="1"/>
</dbReference>
<accession>A0ABP9P4E9</accession>
<sequence length="188" mass="20462">MSTRSSFIGPMITLLSATNRPGSNTRLLTTLIERLYTQAGVTCQVLDLADLPPEIFNPASYAEKPAAFAPFAEAILASDGVVIVTPEYNGSFPGVLKYFIDMLPFPASFENRPVCFVGLAAGMWGALRSVEQLQHILGYRNAHLYPNRVFIPGVGQVLKDGEIQDADLLARLQKQATGFAAFVQRLKA</sequence>
<proteinExistence type="predicted"/>
<dbReference type="Proteomes" id="UP001499852">
    <property type="component" value="Unassembled WGS sequence"/>
</dbReference>
<keyword evidence="3" id="KW-1185">Reference proteome</keyword>
<name>A0ABP9P4E9_9BACT</name>
<feature type="domain" description="NADPH-dependent FMN reductase-like" evidence="1">
    <location>
        <begin position="12"/>
        <end position="150"/>
    </location>
</feature>
<protein>
    <submittedName>
        <fullName evidence="2">NAD(P)H-dependent oxidoreductase</fullName>
    </submittedName>
</protein>
<gene>
    <name evidence="2" type="ORF">GCM10023213_12480</name>
</gene>
<dbReference type="InterPro" id="IPR029039">
    <property type="entry name" value="Flavoprotein-like_sf"/>
</dbReference>
<dbReference type="PANTHER" id="PTHR30543">
    <property type="entry name" value="CHROMATE REDUCTASE"/>
    <property type="match status" value="1"/>
</dbReference>
<evidence type="ECO:0000313" key="3">
    <source>
        <dbReference type="Proteomes" id="UP001499852"/>
    </source>
</evidence>
<comment type="caution">
    <text evidence="2">The sequence shown here is derived from an EMBL/GenBank/DDBJ whole genome shotgun (WGS) entry which is preliminary data.</text>
</comment>
<dbReference type="RefSeq" id="WP_345735509.1">
    <property type="nucleotide sequence ID" value="NZ_BAABIA010000002.1"/>
</dbReference>
<evidence type="ECO:0000259" key="1">
    <source>
        <dbReference type="Pfam" id="PF03358"/>
    </source>
</evidence>